<reference evidence="1" key="1">
    <citation type="submission" date="2022-06" db="EMBL/GenBank/DDBJ databases">
        <title>Sequencing the genomes of 1000 actinobacteria strains.</title>
        <authorList>
            <person name="Klenk H.-P."/>
        </authorList>
    </citation>
    <scope>NUCLEOTIDE SEQUENCE</scope>
    <source>
        <strain evidence="1">DSM 22016</strain>
    </source>
</reference>
<proteinExistence type="predicted"/>
<keyword evidence="2" id="KW-1185">Reference proteome</keyword>
<comment type="caution">
    <text evidence="1">The sequence shown here is derived from an EMBL/GenBank/DDBJ whole genome shotgun (WGS) entry which is preliminary data.</text>
</comment>
<dbReference type="EMBL" id="JAMZDY010000001">
    <property type="protein sequence ID" value="MCP2371226.1"/>
    <property type="molecule type" value="Genomic_DNA"/>
</dbReference>
<sequence>MTAHSKLPAALRRAGFTVAEAEASGVTYGRLRARDLSTPYTGTRIEAGTILDTRARSLLLVRRLGDGVFVSHATAAHLWGFHLDRAEDEPIHLSVLAPRRAPHAAGLRGHSLRLRNGEAIARFGVPITAPIRTWLDLAATGSSVDDLIVAGDRLLSRRAPLAEPDALVRAVAGWKGRGTRNAAAALAKLESCADSGRETRLRAALVARGLPTPTVQHPVHDDTGELVGHADLAFPEYLTLLEYEGDHHRTDRGQWTHDLTRFNRYQRAGWAAFRVNAGNFASLEATLDLVEAHLRSRGWRPAA</sequence>
<dbReference type="AlphaFoldDB" id="A0A9X2H130"/>
<protein>
    <recommendedName>
        <fullName evidence="3">DUF559 domain-containing protein</fullName>
    </recommendedName>
</protein>
<dbReference type="OrthoDB" id="3173471at2"/>
<gene>
    <name evidence="1" type="ORF">BJ978_001902</name>
</gene>
<organism evidence="1 2">
    <name type="scientific">Agromyces terreus</name>
    <dbReference type="NCBI Taxonomy" id="424795"/>
    <lineage>
        <taxon>Bacteria</taxon>
        <taxon>Bacillati</taxon>
        <taxon>Actinomycetota</taxon>
        <taxon>Actinomycetes</taxon>
        <taxon>Micrococcales</taxon>
        <taxon>Microbacteriaceae</taxon>
        <taxon>Agromyces</taxon>
    </lineage>
</organism>
<accession>A0A9X2H130</accession>
<evidence type="ECO:0008006" key="3">
    <source>
        <dbReference type="Google" id="ProtNLM"/>
    </source>
</evidence>
<name>A0A9X2H130_9MICO</name>
<dbReference type="RefSeq" id="WP_157000260.1">
    <property type="nucleotide sequence ID" value="NZ_BAAANU010000030.1"/>
</dbReference>
<dbReference type="Proteomes" id="UP001139722">
    <property type="component" value="Unassembled WGS sequence"/>
</dbReference>
<evidence type="ECO:0000313" key="2">
    <source>
        <dbReference type="Proteomes" id="UP001139722"/>
    </source>
</evidence>
<evidence type="ECO:0000313" key="1">
    <source>
        <dbReference type="EMBL" id="MCP2371226.1"/>
    </source>
</evidence>